<evidence type="ECO:0000259" key="4">
    <source>
        <dbReference type="PROSITE" id="PS01124"/>
    </source>
</evidence>
<keyword evidence="2" id="KW-0238">DNA-binding</keyword>
<sequence>MHPSSAPAAAVTISALQVEAGGFHLRRADRHRVLIHASAATRSYCGQVGRYFVRRAGDIDLVPAGEEGGFEAETGFDTVELSLSSALLDRVSAELEPGRFRRLETRHLLRDARIEHLARALESDFRAGSPGGSLFADSIGVAMAVRLLGLETSEPDRPGRLSEAQLQRVFDFIEAGIETPLSLETLSRVAGVSNSHLRTWFKAATGLTVHHYVLSRRVERARRLLLESDFSISEVAHRTGFAHQSHLAHWMRRQTGETPRGLKRRRS</sequence>
<dbReference type="SMART" id="SM00342">
    <property type="entry name" value="HTH_ARAC"/>
    <property type="match status" value="1"/>
</dbReference>
<proteinExistence type="predicted"/>
<keyword evidence="1" id="KW-0805">Transcription regulation</keyword>
<dbReference type="SUPFAM" id="SSF46689">
    <property type="entry name" value="Homeodomain-like"/>
    <property type="match status" value="2"/>
</dbReference>
<evidence type="ECO:0000313" key="5">
    <source>
        <dbReference type="EMBL" id="MCG7508017.1"/>
    </source>
</evidence>
<keyword evidence="6" id="KW-1185">Reference proteome</keyword>
<dbReference type="PROSITE" id="PS01124">
    <property type="entry name" value="HTH_ARAC_FAMILY_2"/>
    <property type="match status" value="1"/>
</dbReference>
<comment type="caution">
    <text evidence="5">The sequence shown here is derived from an EMBL/GenBank/DDBJ whole genome shotgun (WGS) entry which is preliminary data.</text>
</comment>
<dbReference type="Proteomes" id="UP001201701">
    <property type="component" value="Unassembled WGS sequence"/>
</dbReference>
<dbReference type="Gene3D" id="1.10.10.60">
    <property type="entry name" value="Homeodomain-like"/>
    <property type="match status" value="1"/>
</dbReference>
<dbReference type="PANTHER" id="PTHR46796:SF6">
    <property type="entry name" value="ARAC SUBFAMILY"/>
    <property type="match status" value="1"/>
</dbReference>
<name>A0ABS9QKQ8_9HYPH</name>
<dbReference type="EMBL" id="JAKREW010000032">
    <property type="protein sequence ID" value="MCG7508017.1"/>
    <property type="molecule type" value="Genomic_DNA"/>
</dbReference>
<evidence type="ECO:0000256" key="2">
    <source>
        <dbReference type="ARBA" id="ARBA00023125"/>
    </source>
</evidence>
<dbReference type="InterPro" id="IPR009057">
    <property type="entry name" value="Homeodomain-like_sf"/>
</dbReference>
<dbReference type="InterPro" id="IPR050204">
    <property type="entry name" value="AraC_XylS_family_regulators"/>
</dbReference>
<reference evidence="5 6" key="1">
    <citation type="submission" date="2022-02" db="EMBL/GenBank/DDBJ databases">
        <title>Draft genome sequence of Mezorhizobium retamae strain IRAMC:0171 isolated from Retama raetam nodules.</title>
        <authorList>
            <person name="Bengaied R."/>
            <person name="Sbissi I."/>
            <person name="Huber K."/>
            <person name="Ghodbane F."/>
            <person name="Nouioui I."/>
            <person name="Tarhouni M."/>
            <person name="Gtari M."/>
        </authorList>
    </citation>
    <scope>NUCLEOTIDE SEQUENCE [LARGE SCALE GENOMIC DNA]</scope>
    <source>
        <strain evidence="5 6">IRAMC:0171</strain>
    </source>
</reference>
<evidence type="ECO:0000256" key="3">
    <source>
        <dbReference type="ARBA" id="ARBA00023163"/>
    </source>
</evidence>
<feature type="domain" description="HTH araC/xylS-type" evidence="4">
    <location>
        <begin position="167"/>
        <end position="265"/>
    </location>
</feature>
<dbReference type="RefSeq" id="WP_239369532.1">
    <property type="nucleotide sequence ID" value="NZ_JAKREW010000032.1"/>
</dbReference>
<organism evidence="5 6">
    <name type="scientific">Mesorhizobium retamae</name>
    <dbReference type="NCBI Taxonomy" id="2912854"/>
    <lineage>
        <taxon>Bacteria</taxon>
        <taxon>Pseudomonadati</taxon>
        <taxon>Pseudomonadota</taxon>
        <taxon>Alphaproteobacteria</taxon>
        <taxon>Hyphomicrobiales</taxon>
        <taxon>Phyllobacteriaceae</taxon>
        <taxon>Mesorhizobium</taxon>
    </lineage>
</organism>
<evidence type="ECO:0000256" key="1">
    <source>
        <dbReference type="ARBA" id="ARBA00023015"/>
    </source>
</evidence>
<accession>A0ABS9QKQ8</accession>
<evidence type="ECO:0000313" key="6">
    <source>
        <dbReference type="Proteomes" id="UP001201701"/>
    </source>
</evidence>
<keyword evidence="3" id="KW-0804">Transcription</keyword>
<protein>
    <submittedName>
        <fullName evidence="5">AraC family transcriptional regulator</fullName>
    </submittedName>
</protein>
<dbReference type="PANTHER" id="PTHR46796">
    <property type="entry name" value="HTH-TYPE TRANSCRIPTIONAL ACTIVATOR RHAS-RELATED"/>
    <property type="match status" value="1"/>
</dbReference>
<dbReference type="InterPro" id="IPR018060">
    <property type="entry name" value="HTH_AraC"/>
</dbReference>
<gene>
    <name evidence="5" type="ORF">L4923_23530</name>
</gene>
<dbReference type="Pfam" id="PF12833">
    <property type="entry name" value="HTH_18"/>
    <property type="match status" value="1"/>
</dbReference>